<evidence type="ECO:0000256" key="1">
    <source>
        <dbReference type="ARBA" id="ARBA00004123"/>
    </source>
</evidence>
<dbReference type="PANTHER" id="PTHR21072:SF13">
    <property type="entry name" value="GPI TRANSAMIDASE COMPONENT PIG-S"/>
    <property type="match status" value="1"/>
</dbReference>
<dbReference type="PANTHER" id="PTHR21072">
    <property type="entry name" value="GPI TRANSAMIDASE COMPONENT PIG-S"/>
    <property type="match status" value="1"/>
</dbReference>
<feature type="region of interest" description="Disordered" evidence="14">
    <location>
        <begin position="271"/>
        <end position="300"/>
    </location>
</feature>
<accession>A0A397G845</accession>
<dbReference type="UniPathway" id="UPA00196"/>
<evidence type="ECO:0000256" key="10">
    <source>
        <dbReference type="ARBA" id="ARBA00023136"/>
    </source>
</evidence>
<evidence type="ECO:0008006" key="18">
    <source>
        <dbReference type="Google" id="ProtNLM"/>
    </source>
</evidence>
<dbReference type="GO" id="GO:0005634">
    <property type="term" value="C:nucleus"/>
    <property type="evidence" value="ECO:0007669"/>
    <property type="project" value="UniProtKB-SubCell"/>
</dbReference>
<dbReference type="Proteomes" id="UP000215305">
    <property type="component" value="Unassembled WGS sequence"/>
</dbReference>
<evidence type="ECO:0000256" key="14">
    <source>
        <dbReference type="SAM" id="MobiDB-lite"/>
    </source>
</evidence>
<dbReference type="InterPro" id="IPR019163">
    <property type="entry name" value="THO_Thoc5"/>
</dbReference>
<organism evidence="16 17">
    <name type="scientific">Aspergillus thermomutatus</name>
    <name type="common">Neosartorya pseudofischeri</name>
    <dbReference type="NCBI Taxonomy" id="41047"/>
    <lineage>
        <taxon>Eukaryota</taxon>
        <taxon>Fungi</taxon>
        <taxon>Dikarya</taxon>
        <taxon>Ascomycota</taxon>
        <taxon>Pezizomycotina</taxon>
        <taxon>Eurotiomycetes</taxon>
        <taxon>Eurotiomycetidae</taxon>
        <taxon>Eurotiales</taxon>
        <taxon>Aspergillaceae</taxon>
        <taxon>Aspergillus</taxon>
        <taxon>Aspergillus subgen. Fumigati</taxon>
    </lineage>
</organism>
<feature type="transmembrane region" description="Helical" evidence="15">
    <location>
        <begin position="819"/>
        <end position="838"/>
    </location>
</feature>
<keyword evidence="9 15" id="KW-1133">Transmembrane helix</keyword>
<evidence type="ECO:0000256" key="3">
    <source>
        <dbReference type="ARBA" id="ARBA00004687"/>
    </source>
</evidence>
<evidence type="ECO:0000256" key="15">
    <source>
        <dbReference type="SAM" id="Phobius"/>
    </source>
</evidence>
<comment type="pathway">
    <text evidence="3">Glycolipid biosynthesis; glycosylphosphatidylinositol-anchor biosynthesis.</text>
</comment>
<keyword evidence="17" id="KW-1185">Reference proteome</keyword>
<protein>
    <recommendedName>
        <fullName evidence="18">GPI transamidase component</fullName>
    </recommendedName>
</protein>
<keyword evidence="12" id="KW-0539">Nucleus</keyword>
<comment type="subcellular location">
    <subcellularLocation>
        <location evidence="2">Endoplasmic reticulum membrane</location>
        <topology evidence="2">Multi-pass membrane protein</topology>
    </subcellularLocation>
    <subcellularLocation>
        <location evidence="1">Nucleus</location>
    </subcellularLocation>
</comment>
<evidence type="ECO:0000256" key="11">
    <source>
        <dbReference type="ARBA" id="ARBA00023180"/>
    </source>
</evidence>
<evidence type="ECO:0000256" key="7">
    <source>
        <dbReference type="ARBA" id="ARBA00022692"/>
    </source>
</evidence>
<comment type="similarity">
    <text evidence="5">Belongs to the THOC5 family.</text>
</comment>
<evidence type="ECO:0000313" key="17">
    <source>
        <dbReference type="Proteomes" id="UP000215305"/>
    </source>
</evidence>
<feature type="compositionally biased region" description="Low complexity" evidence="14">
    <location>
        <begin position="273"/>
        <end position="289"/>
    </location>
</feature>
<dbReference type="RefSeq" id="XP_026610592.1">
    <property type="nucleotide sequence ID" value="XM_026754373.1"/>
</dbReference>
<keyword evidence="6" id="KW-0337">GPI-anchor biosynthesis</keyword>
<evidence type="ECO:0000256" key="2">
    <source>
        <dbReference type="ARBA" id="ARBA00004477"/>
    </source>
</evidence>
<dbReference type="OrthoDB" id="28748at2759"/>
<feature type="transmembrane region" description="Helical" evidence="15">
    <location>
        <begin position="309"/>
        <end position="328"/>
    </location>
</feature>
<dbReference type="EMBL" id="NKHU02000300">
    <property type="protein sequence ID" value="RHZ45113.1"/>
    <property type="molecule type" value="Genomic_DNA"/>
</dbReference>
<dbReference type="GeneID" id="38122728"/>
<keyword evidence="13" id="KW-0175">Coiled coil</keyword>
<feature type="coiled-coil region" evidence="13">
    <location>
        <begin position="152"/>
        <end position="179"/>
    </location>
</feature>
<gene>
    <name evidence="16" type="ORF">CDV56_100754</name>
</gene>
<dbReference type="GO" id="GO:0042765">
    <property type="term" value="C:GPI-anchor transamidase complex"/>
    <property type="evidence" value="ECO:0007669"/>
    <property type="project" value="InterPro"/>
</dbReference>
<proteinExistence type="inferred from homology"/>
<evidence type="ECO:0000256" key="12">
    <source>
        <dbReference type="ARBA" id="ARBA00023242"/>
    </source>
</evidence>
<comment type="caution">
    <text evidence="16">The sequence shown here is derived from an EMBL/GenBank/DDBJ whole genome shotgun (WGS) entry which is preliminary data.</text>
</comment>
<dbReference type="Pfam" id="PF09766">
    <property type="entry name" value="FmiP_Thoc5"/>
    <property type="match status" value="1"/>
</dbReference>
<evidence type="ECO:0000313" key="16">
    <source>
        <dbReference type="EMBL" id="RHZ45113.1"/>
    </source>
</evidence>
<evidence type="ECO:0000256" key="4">
    <source>
        <dbReference type="ARBA" id="ARBA00005316"/>
    </source>
</evidence>
<evidence type="ECO:0000256" key="5">
    <source>
        <dbReference type="ARBA" id="ARBA00008044"/>
    </source>
</evidence>
<reference evidence="16" key="1">
    <citation type="submission" date="2018-08" db="EMBL/GenBank/DDBJ databases">
        <title>Draft genome sequence of azole-resistant Aspergillus thermomutatus (Neosartorya pseudofischeri) strain HMR AF 39, isolated from a human nasal aspirate.</title>
        <authorList>
            <person name="Parent-Michaud M."/>
            <person name="Dufresne P.J."/>
            <person name="Fournier E."/>
            <person name="Martineau C."/>
            <person name="Moreira S."/>
            <person name="Perkins V."/>
            <person name="De Repentigny L."/>
            <person name="Dufresne S.F."/>
        </authorList>
    </citation>
    <scope>NUCLEOTIDE SEQUENCE [LARGE SCALE GENOMIC DNA]</scope>
    <source>
        <strain evidence="16">HMR AF 39</strain>
    </source>
</reference>
<evidence type="ECO:0000256" key="13">
    <source>
        <dbReference type="SAM" id="Coils"/>
    </source>
</evidence>
<dbReference type="AlphaFoldDB" id="A0A397G845"/>
<dbReference type="InterPro" id="IPR019540">
    <property type="entry name" value="PtdIno-glycan_biosynth_class_S"/>
</dbReference>
<keyword evidence="8" id="KW-0256">Endoplasmic reticulum</keyword>
<keyword evidence="11" id="KW-0325">Glycoprotein</keyword>
<dbReference type="VEuPathDB" id="FungiDB:CDV56_100754"/>
<sequence length="856" mass="94705">MTISDIVSDASLLPVLRTSAETREQCEKLLSLLDPTAQSPSSDPEEAILAASKQQKHLFALLAQLRGQSRDAILRVRQTKQLTAEARQEIDRLHLQLQNLYYEQRHLTGEIAACESYDHKYLSLPLIPVEEFLALHPEHADLDPHELMIARINHEHAEREKLEQARQELLKRKQALIAENKKRKDDLASLDQDLERFIDVCLFFFSFSLDIEHFPSNVSYLGGVDAATLFSAFTPPPVEHFPSTTCAFNATAQAGTRTKNVLVMTSKNEDLRSSIQTTTQPSTPTTMSSKASAQHLPPPEKPEAIRTRFRVIAAFWAVIIFLGFPIWWKTTSIYRAHLPVQEMVDWANGKTCRPVFPLEIRFETPSMPIAEAQHLLRTTQHTLDDLNEFSAHHLRLKLSEDTIAAEGHVNAQGQSMLAGSGKPDTALTVRLLPQDDLVAPKAELHSETTQLDIMYPPSQIPAPSSSSPPLSAFIASELQNLFTEEKAIIAQILSDSNLGGANTNTPASSNNQQPLAVLNSISPQLAESISRRLRRSMKYAETYHLAFSLFTPRAEPSSWDIQAAVEEYISPLLQALEPISNFTVDTQVQLYATFSPTAPKPEYDEALAAWTLKKEDLSAFINAAEWPLSPSIGNGPTINFILYVPAPSQSPMLVKESGATSWIIPQWGGVFLLNPPLSTIQENPSSPAHLSKESLRAAFLTFSHQLLTLLGVPTTPTSLPFRLQTLIRVRAATLLLSASSTMGSLARLTESLPSIPIPANVAASVSTTLFHLASACTHLREGRFEAALASARVAETEAERSFFEKSMVGQMYFPDEHKVAVYLPLLGPIGVPLVVGLLKEIKRIFSDRKAKRAMRS</sequence>
<comment type="similarity">
    <text evidence="4">Belongs to the PIGS family.</text>
</comment>
<evidence type="ECO:0000256" key="6">
    <source>
        <dbReference type="ARBA" id="ARBA00022502"/>
    </source>
</evidence>
<name>A0A397G845_ASPTH</name>
<keyword evidence="10 15" id="KW-0472">Membrane</keyword>
<keyword evidence="7 15" id="KW-0812">Transmembrane</keyword>
<dbReference type="STRING" id="41047.A0A397G845"/>
<dbReference type="Pfam" id="PF10510">
    <property type="entry name" value="PIG-S"/>
    <property type="match status" value="1"/>
</dbReference>
<evidence type="ECO:0000256" key="8">
    <source>
        <dbReference type="ARBA" id="ARBA00022824"/>
    </source>
</evidence>
<dbReference type="GO" id="GO:0016255">
    <property type="term" value="P:attachment of GPI anchor to protein"/>
    <property type="evidence" value="ECO:0007669"/>
    <property type="project" value="InterPro"/>
</dbReference>
<evidence type="ECO:0000256" key="9">
    <source>
        <dbReference type="ARBA" id="ARBA00022989"/>
    </source>
</evidence>
<dbReference type="GO" id="GO:0006506">
    <property type="term" value="P:GPI anchor biosynthetic process"/>
    <property type="evidence" value="ECO:0007669"/>
    <property type="project" value="UniProtKB-UniPathway"/>
</dbReference>